<evidence type="ECO:0000256" key="11">
    <source>
        <dbReference type="SAM" id="Phobius"/>
    </source>
</evidence>
<feature type="transmembrane region" description="Helical" evidence="11">
    <location>
        <begin position="284"/>
        <end position="307"/>
    </location>
</feature>
<feature type="binding site" evidence="9">
    <location>
        <position position="440"/>
    </location>
    <ligand>
        <name>Na(+)</name>
        <dbReference type="ChEBI" id="CHEBI:29101"/>
        <label>1</label>
    </ligand>
</feature>
<dbReference type="GO" id="GO:0005283">
    <property type="term" value="F:amino acid:sodium symporter activity"/>
    <property type="evidence" value="ECO:0007669"/>
    <property type="project" value="TreeGrafter"/>
</dbReference>
<comment type="similarity">
    <text evidence="1">Belongs to the sodium:neurotransmitter symporter (SNF) (TC 2.A.22) family.</text>
</comment>
<feature type="region of interest" description="Disordered" evidence="10">
    <location>
        <begin position="1"/>
        <end position="48"/>
    </location>
</feature>
<sequence length="697" mass="78694">MSNEQSEAVKETKPETNIPRDEEGKEGEPQDLNPKSESPNSKATSVHSQADTCSICRDEASIVSHARPPGDWESLVPTALPEQTVRENWSNQVDFLMTCISMSVGFGNIYRFPFVAYDNGGGAFLIPYVIVMMIVGRPIYFFELLLGQFTSCGCVDVWEMAPAFKGLGYAMTMAAGITSTFYSSIMATIILYACYSFLDPLPWTHCKPEDLYLDGKIRTDVHCEEEHKNANITLYHMIPNNGSIDRFCNKSGDCYQHEMKTTADITSGNGSNAEMFFRFQVLKAYLTMFPYVILIALFGVSISLPNATDGVYYFFYPKWSKLIDINVWFQAVQQCFFSLGMGFGPVIVFGSYNNFRHNISRDVWIVSAMDAFTSILAGSTIFAILGSLAAGRDISTVVESGPNIAFVSYPAVMTDFGPYPFPQIVSFLFFFMLLILGLGSGTSMTNCVITLMIDTFPCLNKYFLTTTVCIVGFFIALIYVTPGGSHMLLLMDTFGSSLVLYVVVLTEVIVVGWIYGLRNFCNDIEFMLKQNLNWFWKLCWGIIIPGGLLFVLIYNFVTFETPKVGDVPLPTLAVSIGVAISILVISIIPTVALYVIFTRKTRSCYKKLRASFSPSRLWGPKDTQLNEEWDKLKSTLPYRYHPWKVFTRDYWKHKLKHCRMKRYHGHRRHHGQDSVIKESQKELIGEPEQQQDNPKTQ</sequence>
<dbReference type="GO" id="GO:0015179">
    <property type="term" value="F:L-amino acid transmembrane transporter activity"/>
    <property type="evidence" value="ECO:0007669"/>
    <property type="project" value="TreeGrafter"/>
</dbReference>
<evidence type="ECO:0000256" key="1">
    <source>
        <dbReference type="ARBA" id="ARBA00006459"/>
    </source>
</evidence>
<evidence type="ECO:0000256" key="2">
    <source>
        <dbReference type="ARBA" id="ARBA00022970"/>
    </source>
</evidence>
<dbReference type="OrthoDB" id="6581954at2759"/>
<feature type="transmembrane region" description="Helical" evidence="11">
    <location>
        <begin position="166"/>
        <end position="195"/>
    </location>
</feature>
<evidence type="ECO:0000256" key="5">
    <source>
        <dbReference type="ARBA" id="ARBA00023180"/>
    </source>
</evidence>
<proteinExistence type="inferred from homology"/>
<dbReference type="PANTHER" id="PTHR11616">
    <property type="entry name" value="SODIUM/CHLORIDE DEPENDENT TRANSPORTER"/>
    <property type="match status" value="1"/>
</dbReference>
<feature type="compositionally biased region" description="Basic and acidic residues" evidence="10">
    <location>
        <begin position="671"/>
        <end position="684"/>
    </location>
</feature>
<keyword evidence="2" id="KW-0813">Transport</keyword>
<dbReference type="PROSITE" id="PS50267">
    <property type="entry name" value="NA_NEUROTRAN_SYMP_3"/>
    <property type="match status" value="1"/>
</dbReference>
<gene>
    <name evidence="12" type="ORF">AFUS01_LOCUS12934</name>
</gene>
<feature type="binding site" evidence="9">
    <location>
        <position position="104"/>
    </location>
    <ligand>
        <name>Na(+)</name>
        <dbReference type="ChEBI" id="CHEBI:29101"/>
        <label>1</label>
    </ligand>
</feature>
<dbReference type="CDD" id="cd10324">
    <property type="entry name" value="SLC6sbd"/>
    <property type="match status" value="1"/>
</dbReference>
<dbReference type="GO" id="GO:0005886">
    <property type="term" value="C:plasma membrane"/>
    <property type="evidence" value="ECO:0007669"/>
    <property type="project" value="TreeGrafter"/>
</dbReference>
<feature type="transmembrane region" description="Helical" evidence="11">
    <location>
        <begin position="124"/>
        <end position="146"/>
    </location>
</feature>
<comment type="caution">
    <text evidence="12">The sequence shown here is derived from an EMBL/GenBank/DDBJ whole genome shotgun (WGS) entry which is preliminary data.</text>
</comment>
<dbReference type="Pfam" id="PF00209">
    <property type="entry name" value="SNF"/>
    <property type="match status" value="2"/>
</dbReference>
<evidence type="ECO:0000256" key="10">
    <source>
        <dbReference type="SAM" id="MobiDB-lite"/>
    </source>
</evidence>
<evidence type="ECO:0000256" key="7">
    <source>
        <dbReference type="ARBA" id="ARBA00037785"/>
    </source>
</evidence>
<evidence type="ECO:0000313" key="13">
    <source>
        <dbReference type="Proteomes" id="UP000708208"/>
    </source>
</evidence>
<feature type="binding site" evidence="9">
    <location>
        <position position="338"/>
    </location>
    <ligand>
        <name>Na(+)</name>
        <dbReference type="ChEBI" id="CHEBI:29101"/>
        <label>1</label>
    </ligand>
</feature>
<keyword evidence="2" id="KW-0029">Amino-acid transport</keyword>
<feature type="binding site" evidence="9">
    <location>
        <position position="108"/>
    </location>
    <ligand>
        <name>Na(+)</name>
        <dbReference type="ChEBI" id="CHEBI:29101"/>
        <label>1</label>
    </ligand>
</feature>
<dbReference type="EMBL" id="CAJVCH010103388">
    <property type="protein sequence ID" value="CAG7723874.1"/>
    <property type="molecule type" value="Genomic_DNA"/>
</dbReference>
<accession>A0A8J2NXJ2</accession>
<comment type="function">
    <text evidence="7">Unusual broad substrate spectrum amino acid:sodium cotransporter that promotes absorption of the D isomers of essential amino acids. Neutral amino acids are the preferred substrates, especially methionine and phenylalanine.</text>
</comment>
<evidence type="ECO:0000256" key="3">
    <source>
        <dbReference type="ARBA" id="ARBA00023053"/>
    </source>
</evidence>
<evidence type="ECO:0000256" key="4">
    <source>
        <dbReference type="ARBA" id="ARBA00023065"/>
    </source>
</evidence>
<feature type="compositionally biased region" description="Basic and acidic residues" evidence="10">
    <location>
        <begin position="7"/>
        <end position="28"/>
    </location>
</feature>
<dbReference type="AlphaFoldDB" id="A0A8J2NXJ2"/>
<feature type="compositionally biased region" description="Polar residues" evidence="10">
    <location>
        <begin position="688"/>
        <end position="697"/>
    </location>
</feature>
<evidence type="ECO:0000256" key="8">
    <source>
        <dbReference type="ARBA" id="ARBA00040215"/>
    </source>
</evidence>
<keyword evidence="11" id="KW-1133">Transmembrane helix</keyword>
<name>A0A8J2NXJ2_9HEXA</name>
<feature type="transmembrane region" description="Helical" evidence="11">
    <location>
        <begin position="494"/>
        <end position="517"/>
    </location>
</feature>
<keyword evidence="5" id="KW-0325">Glycoprotein</keyword>
<feature type="transmembrane region" description="Helical" evidence="11">
    <location>
        <begin position="538"/>
        <end position="557"/>
    </location>
</feature>
<dbReference type="PANTHER" id="PTHR11616:SF321">
    <property type="entry name" value="SODIUM-DEPENDENT NUTRIENT AMINO ACID TRANSPORTER 1-RELATED"/>
    <property type="match status" value="1"/>
</dbReference>
<feature type="transmembrane region" description="Helical" evidence="11">
    <location>
        <begin position="327"/>
        <end position="351"/>
    </location>
</feature>
<keyword evidence="13" id="KW-1185">Reference proteome</keyword>
<keyword evidence="3 9" id="KW-0915">Sodium</keyword>
<organism evidence="12 13">
    <name type="scientific">Allacma fusca</name>
    <dbReference type="NCBI Taxonomy" id="39272"/>
    <lineage>
        <taxon>Eukaryota</taxon>
        <taxon>Metazoa</taxon>
        <taxon>Ecdysozoa</taxon>
        <taxon>Arthropoda</taxon>
        <taxon>Hexapoda</taxon>
        <taxon>Collembola</taxon>
        <taxon>Symphypleona</taxon>
        <taxon>Sminthuridae</taxon>
        <taxon>Allacma</taxon>
    </lineage>
</organism>
<feature type="transmembrane region" description="Helical" evidence="11">
    <location>
        <begin position="462"/>
        <end position="482"/>
    </location>
</feature>
<evidence type="ECO:0000256" key="9">
    <source>
        <dbReference type="PIRSR" id="PIRSR600175-1"/>
    </source>
</evidence>
<keyword evidence="4" id="KW-0406">Ion transport</keyword>
<feature type="compositionally biased region" description="Polar residues" evidence="10">
    <location>
        <begin position="33"/>
        <end position="48"/>
    </location>
</feature>
<feature type="transmembrane region" description="Helical" evidence="11">
    <location>
        <begin position="363"/>
        <end position="385"/>
    </location>
</feature>
<keyword evidence="9" id="KW-0479">Metal-binding</keyword>
<dbReference type="InterPro" id="IPR000175">
    <property type="entry name" value="Na/ntran_symport"/>
</dbReference>
<reference evidence="12" key="1">
    <citation type="submission" date="2021-06" db="EMBL/GenBank/DDBJ databases">
        <authorList>
            <person name="Hodson N. C."/>
            <person name="Mongue J. A."/>
            <person name="Jaron S. K."/>
        </authorList>
    </citation>
    <scope>NUCLEOTIDE SEQUENCE</scope>
</reference>
<evidence type="ECO:0000313" key="12">
    <source>
        <dbReference type="EMBL" id="CAG7723874.1"/>
    </source>
</evidence>
<dbReference type="GO" id="GO:0089718">
    <property type="term" value="P:amino acid import across plasma membrane"/>
    <property type="evidence" value="ECO:0007669"/>
    <property type="project" value="TreeGrafter"/>
</dbReference>
<feature type="transmembrane region" description="Helical" evidence="11">
    <location>
        <begin position="569"/>
        <end position="597"/>
    </location>
</feature>
<dbReference type="GO" id="GO:0046872">
    <property type="term" value="F:metal ion binding"/>
    <property type="evidence" value="ECO:0007669"/>
    <property type="project" value="UniProtKB-KW"/>
</dbReference>
<keyword evidence="11" id="KW-0472">Membrane</keyword>
<keyword evidence="11" id="KW-0812">Transmembrane</keyword>
<evidence type="ECO:0000256" key="6">
    <source>
        <dbReference type="ARBA" id="ARBA00023201"/>
    </source>
</evidence>
<protein>
    <recommendedName>
        <fullName evidence="8">Sodium-dependent nutrient amino acid transporter 1</fullName>
    </recommendedName>
</protein>
<feature type="transmembrane region" description="Helical" evidence="11">
    <location>
        <begin position="421"/>
        <end position="441"/>
    </location>
</feature>
<feature type="region of interest" description="Disordered" evidence="10">
    <location>
        <begin position="662"/>
        <end position="697"/>
    </location>
</feature>
<feature type="binding site" evidence="9">
    <location>
        <position position="436"/>
    </location>
    <ligand>
        <name>Na(+)</name>
        <dbReference type="ChEBI" id="CHEBI:29101"/>
        <label>1</label>
    </ligand>
</feature>
<dbReference type="Proteomes" id="UP000708208">
    <property type="component" value="Unassembled WGS sequence"/>
</dbReference>
<keyword evidence="6" id="KW-0739">Sodium transport</keyword>